<organism evidence="2">
    <name type="scientific">Loa loa</name>
    <name type="common">Eye worm</name>
    <name type="synonym">Filaria loa</name>
    <dbReference type="NCBI Taxonomy" id="7209"/>
    <lineage>
        <taxon>Eukaryota</taxon>
        <taxon>Metazoa</taxon>
        <taxon>Ecdysozoa</taxon>
        <taxon>Nematoda</taxon>
        <taxon>Chromadorea</taxon>
        <taxon>Rhabditida</taxon>
        <taxon>Spirurina</taxon>
        <taxon>Spiruromorpha</taxon>
        <taxon>Filarioidea</taxon>
        <taxon>Onchocercidae</taxon>
        <taxon>Loa</taxon>
    </lineage>
</organism>
<feature type="non-terminal residue" evidence="2">
    <location>
        <position position="62"/>
    </location>
</feature>
<dbReference type="RefSeq" id="XP_003148970.2">
    <property type="nucleotide sequence ID" value="XM_003148922.2"/>
</dbReference>
<protein>
    <submittedName>
        <fullName evidence="2">Uncharacterized protein</fullName>
    </submittedName>
</protein>
<name>A0A1S0UD10_LOALO</name>
<dbReference type="AlphaFoldDB" id="A0A1S0UD10"/>
<dbReference type="GeneID" id="9950886"/>
<evidence type="ECO:0000313" key="2">
    <source>
        <dbReference type="EMBL" id="EJD73550.1"/>
    </source>
</evidence>
<dbReference type="InParanoid" id="A0A1S0UD10"/>
<gene>
    <name evidence="2" type="ORF">LOAG_19030</name>
</gene>
<dbReference type="CTD" id="9950886"/>
<accession>A0A1S0UD10</accession>
<sequence>MVGRLLPTRTSNNRRLLWMDVAKRNIQSRRLQAIPSPNQRRFPKIQQQSDNHHHQQIPGELS</sequence>
<dbReference type="KEGG" id="loa:LOAG_19030"/>
<reference evidence="2" key="1">
    <citation type="submission" date="2012-04" db="EMBL/GenBank/DDBJ databases">
        <title>The Genome Sequence of Loa loa.</title>
        <authorList>
            <consortium name="The Broad Institute Genome Sequencing Platform"/>
            <consortium name="Broad Institute Genome Sequencing Center for Infectious Disease"/>
            <person name="Nutman T.B."/>
            <person name="Fink D.L."/>
            <person name="Russ C."/>
            <person name="Young S."/>
            <person name="Zeng Q."/>
            <person name="Gargeya S."/>
            <person name="Alvarado L."/>
            <person name="Berlin A."/>
            <person name="Chapman S.B."/>
            <person name="Chen Z."/>
            <person name="Freedman E."/>
            <person name="Gellesch M."/>
            <person name="Goldberg J."/>
            <person name="Griggs A."/>
            <person name="Gujja S."/>
            <person name="Heilman E.R."/>
            <person name="Heiman D."/>
            <person name="Howarth C."/>
            <person name="Mehta T."/>
            <person name="Neiman D."/>
            <person name="Pearson M."/>
            <person name="Roberts A."/>
            <person name="Saif S."/>
            <person name="Shea T."/>
            <person name="Shenoy N."/>
            <person name="Sisk P."/>
            <person name="Stolte C."/>
            <person name="Sykes S."/>
            <person name="White J."/>
            <person name="Yandava C."/>
            <person name="Haas B."/>
            <person name="Henn M.R."/>
            <person name="Nusbaum C."/>
            <person name="Birren B."/>
        </authorList>
    </citation>
    <scope>NUCLEOTIDE SEQUENCE [LARGE SCALE GENOMIC DNA]</scope>
</reference>
<feature type="region of interest" description="Disordered" evidence="1">
    <location>
        <begin position="29"/>
        <end position="62"/>
    </location>
</feature>
<dbReference type="EMBL" id="JH713049">
    <property type="protein sequence ID" value="EJD73550.1"/>
    <property type="molecule type" value="Genomic_DNA"/>
</dbReference>
<evidence type="ECO:0000256" key="1">
    <source>
        <dbReference type="SAM" id="MobiDB-lite"/>
    </source>
</evidence>
<feature type="compositionally biased region" description="Polar residues" evidence="1">
    <location>
        <begin position="35"/>
        <end position="49"/>
    </location>
</feature>
<proteinExistence type="predicted"/>